<keyword evidence="3 4" id="KW-0326">Glycosidase</keyword>
<dbReference type="SUPFAM" id="SSF50370">
    <property type="entry name" value="Ricin B-like lectins"/>
    <property type="match status" value="1"/>
</dbReference>
<comment type="similarity">
    <text evidence="1 4">Belongs to the glycosyl hydrolase 5 (cellulase A) family.</text>
</comment>
<dbReference type="SUPFAM" id="SSF51445">
    <property type="entry name" value="(Trans)glycosidases"/>
    <property type="match status" value="1"/>
</dbReference>
<evidence type="ECO:0000256" key="5">
    <source>
        <dbReference type="SAM" id="SignalP"/>
    </source>
</evidence>
<name>A0A5P1E698_ASPOF</name>
<sequence>MKLSLLHTSPALLLFIILFQTLNPQPTSGFLSTSDRWIVNESGQRVKLACANWPSHLAPVVAEGLSKSPLDAISKLIGSMGFNCVRLTWPLYLVTNSSYATLTVRQSFQGLGLNVSLDGLTKNNAWILDKTLIEAYKAVVANLGSNNIMVILDNHLTQPGWCCNNNDGNGFFWDPFFNPNEWLAGLSQMAGLFNGVTNVVGMSLRNELRGPRQNVPDWYKYMPMGADAVHQANPNVLVILSGLNFDNDLSFLSKKKLELSFPNKLVHEVHWYAFTNTGTWSNQNANDACGSITSNIMSNAGFVLSQGTPLFMSEWGIDQGGGNRNDNRYSSCALAALAELDLDWALWGLQGSYYLREGVLDVEEAYGAMNFDWSGPRNATFLHRLASIKSPFRGPGLNNPLNTVLYHPKTGSCVVQDGSTNSSLHLGPCDSPRGWKYNGQTIQLVNSDSFLKESGAGQPVTLQNFANSDSFKWDLISNSKLHITSQTNLCLDSFKWDLISNSKLHITSQTNLCLDIGSDGSTLITNPCNCIGD</sequence>
<dbReference type="PANTHER" id="PTHR31263">
    <property type="entry name" value="CELLULASE FAMILY PROTEIN (AFU_ORTHOLOGUE AFUA_5G14560)"/>
    <property type="match status" value="1"/>
</dbReference>
<protein>
    <recommendedName>
        <fullName evidence="6">Glycoside hydrolase family 5 domain-containing protein</fullName>
    </recommendedName>
</protein>
<evidence type="ECO:0000256" key="2">
    <source>
        <dbReference type="ARBA" id="ARBA00022801"/>
    </source>
</evidence>
<dbReference type="Proteomes" id="UP000243459">
    <property type="component" value="Chromosome 9"/>
</dbReference>
<dbReference type="Gramene" id="ONK58161">
    <property type="protein sequence ID" value="ONK58161"/>
    <property type="gene ID" value="A4U43_C09F8840"/>
</dbReference>
<dbReference type="OMA" id="NDACGDI"/>
<feature type="signal peptide" evidence="5">
    <location>
        <begin position="1"/>
        <end position="29"/>
    </location>
</feature>
<organism evidence="7 8">
    <name type="scientific">Asparagus officinalis</name>
    <name type="common">Garden asparagus</name>
    <dbReference type="NCBI Taxonomy" id="4686"/>
    <lineage>
        <taxon>Eukaryota</taxon>
        <taxon>Viridiplantae</taxon>
        <taxon>Streptophyta</taxon>
        <taxon>Embryophyta</taxon>
        <taxon>Tracheophyta</taxon>
        <taxon>Spermatophyta</taxon>
        <taxon>Magnoliopsida</taxon>
        <taxon>Liliopsida</taxon>
        <taxon>Asparagales</taxon>
        <taxon>Asparagaceae</taxon>
        <taxon>Asparagoideae</taxon>
        <taxon>Asparagus</taxon>
    </lineage>
</organism>
<evidence type="ECO:0000256" key="3">
    <source>
        <dbReference type="ARBA" id="ARBA00023295"/>
    </source>
</evidence>
<feature type="chain" id="PRO_5024400240" description="Glycoside hydrolase family 5 domain-containing protein" evidence="5">
    <location>
        <begin position="30"/>
        <end position="533"/>
    </location>
</feature>
<keyword evidence="2 4" id="KW-0378">Hydrolase</keyword>
<accession>A0A5P1E698</accession>
<proteinExistence type="inferred from homology"/>
<gene>
    <name evidence="7" type="ORF">A4U43_C09F8840</name>
</gene>
<dbReference type="PANTHER" id="PTHR31263:SF44">
    <property type="entry name" value="OS04G0481200 PROTEIN"/>
    <property type="match status" value="1"/>
</dbReference>
<dbReference type="EMBL" id="CM007389">
    <property type="protein sequence ID" value="ONK58161.1"/>
    <property type="molecule type" value="Genomic_DNA"/>
</dbReference>
<keyword evidence="8" id="KW-1185">Reference proteome</keyword>
<feature type="domain" description="Glycoside hydrolase family 5" evidence="6">
    <location>
        <begin position="71"/>
        <end position="349"/>
    </location>
</feature>
<dbReference type="InterPro" id="IPR035992">
    <property type="entry name" value="Ricin_B-like_lectins"/>
</dbReference>
<dbReference type="Gene3D" id="3.20.20.80">
    <property type="entry name" value="Glycosidases"/>
    <property type="match status" value="1"/>
</dbReference>
<evidence type="ECO:0000313" key="7">
    <source>
        <dbReference type="EMBL" id="ONK58161.1"/>
    </source>
</evidence>
<dbReference type="Pfam" id="PF00150">
    <property type="entry name" value="Cellulase"/>
    <property type="match status" value="1"/>
</dbReference>
<dbReference type="InterPro" id="IPR001547">
    <property type="entry name" value="Glyco_hydro_5"/>
</dbReference>
<evidence type="ECO:0000259" key="6">
    <source>
        <dbReference type="Pfam" id="PF00150"/>
    </source>
</evidence>
<evidence type="ECO:0000256" key="1">
    <source>
        <dbReference type="ARBA" id="ARBA00005641"/>
    </source>
</evidence>
<reference evidence="8" key="1">
    <citation type="journal article" date="2017" name="Nat. Commun.">
        <title>The asparagus genome sheds light on the origin and evolution of a young Y chromosome.</title>
        <authorList>
            <person name="Harkess A."/>
            <person name="Zhou J."/>
            <person name="Xu C."/>
            <person name="Bowers J.E."/>
            <person name="Van der Hulst R."/>
            <person name="Ayyampalayam S."/>
            <person name="Mercati F."/>
            <person name="Riccardi P."/>
            <person name="McKain M.R."/>
            <person name="Kakrana A."/>
            <person name="Tang H."/>
            <person name="Ray J."/>
            <person name="Groenendijk J."/>
            <person name="Arikit S."/>
            <person name="Mathioni S.M."/>
            <person name="Nakano M."/>
            <person name="Shan H."/>
            <person name="Telgmann-Rauber A."/>
            <person name="Kanno A."/>
            <person name="Yue Z."/>
            <person name="Chen H."/>
            <person name="Li W."/>
            <person name="Chen Y."/>
            <person name="Xu X."/>
            <person name="Zhang Y."/>
            <person name="Luo S."/>
            <person name="Chen H."/>
            <person name="Gao J."/>
            <person name="Mao Z."/>
            <person name="Pires J.C."/>
            <person name="Luo M."/>
            <person name="Kudrna D."/>
            <person name="Wing R.A."/>
            <person name="Meyers B.C."/>
            <person name="Yi K."/>
            <person name="Kong H."/>
            <person name="Lavrijsen P."/>
            <person name="Sunseri F."/>
            <person name="Falavigna A."/>
            <person name="Ye Y."/>
            <person name="Leebens-Mack J.H."/>
            <person name="Chen G."/>
        </authorList>
    </citation>
    <scope>NUCLEOTIDE SEQUENCE [LARGE SCALE GENOMIC DNA]</scope>
    <source>
        <strain evidence="8">cv. DH0086</strain>
    </source>
</reference>
<dbReference type="AlphaFoldDB" id="A0A5P1E698"/>
<keyword evidence="5" id="KW-0732">Signal</keyword>
<evidence type="ECO:0000256" key="4">
    <source>
        <dbReference type="RuleBase" id="RU361153"/>
    </source>
</evidence>
<dbReference type="GO" id="GO:0004553">
    <property type="term" value="F:hydrolase activity, hydrolyzing O-glycosyl compounds"/>
    <property type="evidence" value="ECO:0007669"/>
    <property type="project" value="InterPro"/>
</dbReference>
<dbReference type="GO" id="GO:0000272">
    <property type="term" value="P:polysaccharide catabolic process"/>
    <property type="evidence" value="ECO:0007669"/>
    <property type="project" value="InterPro"/>
</dbReference>
<evidence type="ECO:0000313" key="8">
    <source>
        <dbReference type="Proteomes" id="UP000243459"/>
    </source>
</evidence>
<dbReference type="InterPro" id="IPR017853">
    <property type="entry name" value="GH"/>
</dbReference>